<dbReference type="GO" id="GO:0031126">
    <property type="term" value="P:sno(s)RNA 3'-end processing"/>
    <property type="evidence" value="ECO:0007669"/>
    <property type="project" value="EnsemblFungi"/>
</dbReference>
<dbReference type="GO" id="GO:0031124">
    <property type="term" value="P:mRNA 3'-end processing"/>
    <property type="evidence" value="ECO:0007669"/>
    <property type="project" value="InterPro"/>
</dbReference>
<dbReference type="HOGENOM" id="CLU_040439_0_0_1"/>
<dbReference type="eggNOG" id="KOG0108">
    <property type="taxonomic scope" value="Eukaryota"/>
</dbReference>
<protein>
    <recommendedName>
        <fullName evidence="8">RRM domain-containing protein</fullName>
    </recommendedName>
</protein>
<dbReference type="PANTHER" id="PTHR45735:SF11">
    <property type="entry name" value="PROTEIN PTI1"/>
    <property type="match status" value="1"/>
</dbReference>
<dbReference type="GO" id="GO:0005847">
    <property type="term" value="C:mRNA cleavage and polyadenylation specificity factor complex"/>
    <property type="evidence" value="ECO:0007669"/>
    <property type="project" value="EnsemblFungi"/>
</dbReference>
<feature type="domain" description="Cleavage stimulation factor subunit 2 hinge" evidence="5">
    <location>
        <begin position="174"/>
        <end position="253"/>
    </location>
</feature>
<dbReference type="GeneID" id="34528102"/>
<evidence type="ECO:0000259" key="5">
    <source>
        <dbReference type="Pfam" id="PF14327"/>
    </source>
</evidence>
<evidence type="ECO:0000256" key="1">
    <source>
        <dbReference type="ARBA" id="ARBA00004123"/>
    </source>
</evidence>
<dbReference type="Proteomes" id="UP000006310">
    <property type="component" value="Chromosome 10"/>
</dbReference>
<dbReference type="PANTHER" id="PTHR45735">
    <property type="entry name" value="CLEAVAGE STIMULATION FACTOR SUBUNIT 2"/>
    <property type="match status" value="1"/>
</dbReference>
<keyword evidence="7" id="KW-1185">Reference proteome</keyword>
<proteinExistence type="predicted"/>
<feature type="region of interest" description="Disordered" evidence="3">
    <location>
        <begin position="263"/>
        <end position="360"/>
    </location>
</feature>
<evidence type="ECO:0000256" key="3">
    <source>
        <dbReference type="SAM" id="MobiDB-lite"/>
    </source>
</evidence>
<reference evidence="7" key="2">
    <citation type="submission" date="2012-08" db="EMBL/GenBank/DDBJ databases">
        <title>Genome sequence of Kazachstania naganishii.</title>
        <authorList>
            <person name="Gordon J.L."/>
            <person name="Armisen D."/>
            <person name="Proux-Wera E."/>
            <person name="OhEigeartaigh S.S."/>
            <person name="Byrne K.P."/>
            <person name="Wolfe K.H."/>
        </authorList>
    </citation>
    <scope>NUCLEOTIDE SEQUENCE [LARGE SCALE GENOMIC DNA]</scope>
    <source>
        <strain evidence="7">ATCC MYA-139 / BCRC 22969 / CBS 8797 / CCRC 22969 / KCTC 17520 / NBRC 10181 / NCYC 3082</strain>
    </source>
</reference>
<dbReference type="KEGG" id="kng:KNAG_0J02680"/>
<dbReference type="InterPro" id="IPR026896">
    <property type="entry name" value="CSTF_C"/>
</dbReference>
<dbReference type="AlphaFoldDB" id="J7S306"/>
<dbReference type="GO" id="GO:0030847">
    <property type="term" value="P:termination of RNA polymerase II transcription, exosome-dependent"/>
    <property type="evidence" value="ECO:0007669"/>
    <property type="project" value="EnsemblFungi"/>
</dbReference>
<dbReference type="InterPro" id="IPR038192">
    <property type="entry name" value="CSTF_C_sf"/>
</dbReference>
<dbReference type="Pfam" id="PF14327">
    <property type="entry name" value="CSTF2_hinge"/>
    <property type="match status" value="1"/>
</dbReference>
<comment type="subcellular location">
    <subcellularLocation>
        <location evidence="1">Nucleus</location>
    </subcellularLocation>
</comment>
<dbReference type="STRING" id="1071383.J7S306"/>
<evidence type="ECO:0000259" key="4">
    <source>
        <dbReference type="Pfam" id="PF14304"/>
    </source>
</evidence>
<name>J7S306_HUIN7</name>
<reference evidence="6 7" key="1">
    <citation type="journal article" date="2011" name="Proc. Natl. Acad. Sci. U.S.A.">
        <title>Evolutionary erosion of yeast sex chromosomes by mating-type switching accidents.</title>
        <authorList>
            <person name="Gordon J.L."/>
            <person name="Armisen D."/>
            <person name="Proux-Wera E."/>
            <person name="Oheigeartaigh S.S."/>
            <person name="Byrne K.P."/>
            <person name="Wolfe K.H."/>
        </authorList>
    </citation>
    <scope>NUCLEOTIDE SEQUENCE [LARGE SCALE GENOMIC DNA]</scope>
    <source>
        <strain evidence="7">ATCC MYA-139 / BCRC 22969 / CBS 8797 / CCRC 22969 / KCTC 17520 / NBRC 10181 / NCYC 3082</strain>
    </source>
</reference>
<accession>J7S306</accession>
<dbReference type="OMA" id="EMGFINY"/>
<dbReference type="EMBL" id="HE978323">
    <property type="protein sequence ID" value="CCK72347.1"/>
    <property type="molecule type" value="Genomic_DNA"/>
</dbReference>
<evidence type="ECO:0000313" key="7">
    <source>
        <dbReference type="Proteomes" id="UP000006310"/>
    </source>
</evidence>
<dbReference type="GO" id="GO:0005829">
    <property type="term" value="C:cytosol"/>
    <property type="evidence" value="ECO:0007669"/>
    <property type="project" value="EnsemblFungi"/>
</dbReference>
<evidence type="ECO:0000256" key="2">
    <source>
        <dbReference type="ARBA" id="ARBA00023242"/>
    </source>
</evidence>
<evidence type="ECO:0000313" key="6">
    <source>
        <dbReference type="EMBL" id="CCK72347.1"/>
    </source>
</evidence>
<organism evidence="6 7">
    <name type="scientific">Huiozyma naganishii (strain ATCC MYA-139 / BCRC 22969 / CBS 8797 / KCTC 17520 / NBRC 10181 / NCYC 3082 / Yp74L-3)</name>
    <name type="common">Yeast</name>
    <name type="synonym">Kazachstania naganishii</name>
    <dbReference type="NCBI Taxonomy" id="1071383"/>
    <lineage>
        <taxon>Eukaryota</taxon>
        <taxon>Fungi</taxon>
        <taxon>Dikarya</taxon>
        <taxon>Ascomycota</taxon>
        <taxon>Saccharomycotina</taxon>
        <taxon>Saccharomycetes</taxon>
        <taxon>Saccharomycetales</taxon>
        <taxon>Saccharomycetaceae</taxon>
        <taxon>Huiozyma</taxon>
    </lineage>
</organism>
<dbReference type="GO" id="GO:0003729">
    <property type="term" value="F:mRNA binding"/>
    <property type="evidence" value="ECO:0007669"/>
    <property type="project" value="TreeGrafter"/>
</dbReference>
<feature type="domain" description="Transcription termination and cleavage factor C-terminal" evidence="4">
    <location>
        <begin position="377"/>
        <end position="412"/>
    </location>
</feature>
<feature type="compositionally biased region" description="Low complexity" evidence="3">
    <location>
        <begin position="325"/>
        <end position="347"/>
    </location>
</feature>
<dbReference type="InterPro" id="IPR025742">
    <property type="entry name" value="CSTF2_hinge"/>
</dbReference>
<keyword evidence="2" id="KW-0539">Nucleus</keyword>
<sequence>MSVDPRKRKSRHVLTPDNLSTAIQVSNLPADWTQDIASSVVAGSGPVVDIAAKTDPRTGKLNAIVYEYQSSRDCEDAYALLTKIQRFPCTVERIIPSNYKDRLQQQRDRVKLPELELKRDLFPWELGLELPFQMVTNVPIPRKPNANVDSSSNNNNNNQNIVFPDILSKASSHLPQFQSGVLTTPDPVSQNLSKIPPLQLIEFISNLKILANQGKSKRVQLEQFLMGNNDLVLSISQALLEMGFITQDVVGAVIMQASSAASNTAAADPKLTRSGSSSSSSGPAGPVQNGTGQTSHRGSSSSEPTTTTATTTIPAQAPIQPPFAFPAQQSPPQQQQRQQFPPQQVPAASPPPLLYKNTSGTANGPMIDILKLHKLPQQQQDMIKQVLTLSDAQVRQLPPDQQTMVSNLKEEYLL</sequence>
<feature type="compositionally biased region" description="Low complexity" evidence="3">
    <location>
        <begin position="304"/>
        <end position="318"/>
    </location>
</feature>
<gene>
    <name evidence="6" type="primary">KNAG0J02680</name>
    <name evidence="6" type="ordered locus">KNAG_0J02680</name>
</gene>
<evidence type="ECO:0008006" key="8">
    <source>
        <dbReference type="Google" id="ProtNLM"/>
    </source>
</evidence>
<dbReference type="OrthoDB" id="272703at2759"/>
<dbReference type="Gene3D" id="1.10.20.70">
    <property type="entry name" value="Transcription termination and cleavage factor, C-terminal domain"/>
    <property type="match status" value="1"/>
</dbReference>
<dbReference type="Pfam" id="PF14304">
    <property type="entry name" value="CSTF_C"/>
    <property type="match status" value="1"/>
</dbReference>
<feature type="compositionally biased region" description="Polar residues" evidence="3">
    <location>
        <begin position="288"/>
        <end position="303"/>
    </location>
</feature>
<dbReference type="RefSeq" id="XP_022466592.1">
    <property type="nucleotide sequence ID" value="XM_022610280.1"/>
</dbReference>